<dbReference type="OrthoDB" id="4062651at2759"/>
<comment type="caution">
    <text evidence="3">The sequence shown here is derived from an EMBL/GenBank/DDBJ whole genome shotgun (WGS) entry which is preliminary data.</text>
</comment>
<protein>
    <recommendedName>
        <fullName evidence="2">Protein kinase domain-containing protein</fullName>
    </recommendedName>
</protein>
<dbReference type="InterPro" id="IPR011009">
    <property type="entry name" value="Kinase-like_dom_sf"/>
</dbReference>
<dbReference type="InterPro" id="IPR051681">
    <property type="entry name" value="Ser/Thr_Kinases-Pseudokinases"/>
</dbReference>
<dbReference type="InterPro" id="IPR001245">
    <property type="entry name" value="Ser-Thr/Tyr_kinase_cat_dom"/>
</dbReference>
<dbReference type="AlphaFoldDB" id="A0A8S1J9L6"/>
<keyword evidence="1" id="KW-0067">ATP-binding</keyword>
<dbReference type="EMBL" id="CAJHUC010001208">
    <property type="protein sequence ID" value="CAD7700262.1"/>
    <property type="molecule type" value="Genomic_DNA"/>
</dbReference>
<sequence length="469" mass="52393">MEGVQILFSLIASFKNAHDQAKHNKMILDLLREHVELTNSCLQEIRERRVELQISCFCNLKRVLRDCVVLVEKHTNVDRKGVVKRLLAYLKETLMAHQVLADVQLLTQRLDMYLHRLQQGLGLQILQQVQDLPKTVPKEALERDEKQNEIFLRLEEAQSNGRAEPPLRELMRGPQEPMAWNLDAADITWVMDGDQRAVIGDGSMGLVYKARWRDLEVAVKELPVGQDILQPDSYSEFVAEVQFFSRIAHPNVIRLHGARLDAQPYMMVLERATAGNLGSLRPGAPGAPASWVARTQLLLDAARGLAHLHKFRVAHRNLKASDLLAFADAGTISGYTIKVSDFGLVTTRTKTRMITRGPNGGPSSALSPPEFSEGTTLGVRSDVFAFGVVMYEFAGRRPPATRFAPGAFRPMGQQELEKYFRVAEACPPALRQLMGDCCAVNPHGRPSMVSVVGRLKRLAGVLIRDALER</sequence>
<dbReference type="InterPro" id="IPR017441">
    <property type="entry name" value="Protein_kinase_ATP_BS"/>
</dbReference>
<dbReference type="GO" id="GO:0004674">
    <property type="term" value="F:protein serine/threonine kinase activity"/>
    <property type="evidence" value="ECO:0007669"/>
    <property type="project" value="TreeGrafter"/>
</dbReference>
<evidence type="ECO:0000256" key="1">
    <source>
        <dbReference type="PROSITE-ProRule" id="PRU10141"/>
    </source>
</evidence>
<keyword evidence="1" id="KW-0547">Nucleotide-binding</keyword>
<dbReference type="Proteomes" id="UP000708148">
    <property type="component" value="Unassembled WGS sequence"/>
</dbReference>
<dbReference type="SUPFAM" id="SSF56112">
    <property type="entry name" value="Protein kinase-like (PK-like)"/>
    <property type="match status" value="1"/>
</dbReference>
<feature type="domain" description="Protein kinase" evidence="2">
    <location>
        <begin position="193"/>
        <end position="458"/>
    </location>
</feature>
<accession>A0A8S1J9L6</accession>
<reference evidence="3" key="1">
    <citation type="submission" date="2020-12" db="EMBL/GenBank/DDBJ databases">
        <authorList>
            <person name="Iha C."/>
        </authorList>
    </citation>
    <scope>NUCLEOTIDE SEQUENCE</scope>
</reference>
<proteinExistence type="predicted"/>
<gene>
    <name evidence="3" type="ORF">OSTQU699_LOCUS5621</name>
</gene>
<dbReference type="InterPro" id="IPR000719">
    <property type="entry name" value="Prot_kinase_dom"/>
</dbReference>
<dbReference type="PANTHER" id="PTHR44329">
    <property type="entry name" value="SERINE/THREONINE-PROTEIN KINASE TNNI3K-RELATED"/>
    <property type="match status" value="1"/>
</dbReference>
<dbReference type="Gene3D" id="1.10.510.10">
    <property type="entry name" value="Transferase(Phosphotransferase) domain 1"/>
    <property type="match status" value="1"/>
</dbReference>
<evidence type="ECO:0000259" key="2">
    <source>
        <dbReference type="PROSITE" id="PS50011"/>
    </source>
</evidence>
<dbReference type="GO" id="GO:0005524">
    <property type="term" value="F:ATP binding"/>
    <property type="evidence" value="ECO:0007669"/>
    <property type="project" value="UniProtKB-UniRule"/>
</dbReference>
<dbReference type="Pfam" id="PF07714">
    <property type="entry name" value="PK_Tyr_Ser-Thr"/>
    <property type="match status" value="1"/>
</dbReference>
<dbReference type="PROSITE" id="PS50011">
    <property type="entry name" value="PROTEIN_KINASE_DOM"/>
    <property type="match status" value="1"/>
</dbReference>
<evidence type="ECO:0000313" key="3">
    <source>
        <dbReference type="EMBL" id="CAD7700262.1"/>
    </source>
</evidence>
<organism evidence="3 4">
    <name type="scientific">Ostreobium quekettii</name>
    <dbReference type="NCBI Taxonomy" id="121088"/>
    <lineage>
        <taxon>Eukaryota</taxon>
        <taxon>Viridiplantae</taxon>
        <taxon>Chlorophyta</taxon>
        <taxon>core chlorophytes</taxon>
        <taxon>Ulvophyceae</taxon>
        <taxon>TCBD clade</taxon>
        <taxon>Bryopsidales</taxon>
        <taxon>Ostreobineae</taxon>
        <taxon>Ostreobiaceae</taxon>
        <taxon>Ostreobium</taxon>
    </lineage>
</organism>
<evidence type="ECO:0000313" key="4">
    <source>
        <dbReference type="Proteomes" id="UP000708148"/>
    </source>
</evidence>
<feature type="binding site" evidence="1">
    <location>
        <position position="220"/>
    </location>
    <ligand>
        <name>ATP</name>
        <dbReference type="ChEBI" id="CHEBI:30616"/>
    </ligand>
</feature>
<dbReference type="Gene3D" id="3.30.200.20">
    <property type="entry name" value="Phosphorylase Kinase, domain 1"/>
    <property type="match status" value="1"/>
</dbReference>
<keyword evidence="4" id="KW-1185">Reference proteome</keyword>
<dbReference type="PANTHER" id="PTHR44329:SF214">
    <property type="entry name" value="PROTEIN KINASE DOMAIN-CONTAINING PROTEIN"/>
    <property type="match status" value="1"/>
</dbReference>
<name>A0A8S1J9L6_9CHLO</name>
<dbReference type="PROSITE" id="PS00107">
    <property type="entry name" value="PROTEIN_KINASE_ATP"/>
    <property type="match status" value="1"/>
</dbReference>